<dbReference type="AlphaFoldDB" id="A0A820SHP7"/>
<evidence type="ECO:0000256" key="2">
    <source>
        <dbReference type="SAM" id="MobiDB-lite"/>
    </source>
</evidence>
<protein>
    <submittedName>
        <fullName evidence="3">Uncharacterized protein</fullName>
    </submittedName>
</protein>
<feature type="compositionally biased region" description="Low complexity" evidence="2">
    <location>
        <begin position="776"/>
        <end position="790"/>
    </location>
</feature>
<sequence length="883" mass="100972">MLRRWKNRFPYYNKINAHQLYTSIDSELKYVYSKLEILSNENNLLRSHFDKLQERYEHWINDEQIYLMQRIEKLENENQYLRETYQTYQIQNEKCIQSITNLIIKMLSNQKELRKTHGEQDDANDTTQSNKNQQKNQLSTRSTSCTSCHIVRNRSDDSQYTISTTTTTNNNKNHNESIWPHQRLMIVEDQDQKTTNQSSELNPNSSTLATTKSKFNKSSAGSTNKLYFVLNDEKLTQDNRHSKSVNIVPMDDSHSAHAAKQRSSTLTMTLNKTRASRQQKTNPIYSNHERLSVQTPSIPKSTPTKITTCISKPSRIPTTKTRPPPPTIRQRPPISTVTNQKTVSASVTTNKSPSPRATSVKPGESVRNTTTTIPNRPIINTTKTTTNIYNKIPVTTVVKQRARVSDLDALMTEQRKSTSKLVNKSPVVLPSSITNNIRKSLFSKDTVKRVQPVRSHELKLFSCHLTPDVSSQNDESILTLTPCSLESIKDNQLVETKDQYTNQSSTIAAVMKRDFSEDSLNEHDHIQKLLQQTYLHLEASNNTRNHSLIDSSQTCTDTIYLDDPIQNENNREGYFLSANDNSNSGHADSSIDLSSINSKSFASSSSSKPLVHRLIFPARLGRVVFFRRILSDTDIYQKNCSKDNEIYHNVYHLDSVRDFSMEFYMLATYTSDSQLRAWVDDDDDDVVNNVCHLDEDRFQRNEQDSSDNQTRTSQSRDSLNRDNEELDWYSELEIPNLTLNNQHERSENVSTCSSEMHPSRLLVDEQFPISSLTTITSDSTDITSPSSILSNNTSNGLHSNPAPSNIIDQTNALLREIFHTSYRLHVSSSSSIPQETNDDHNENDSQTSSIITNEFQPDFYYLCPITSTTNFSKTDFKPLYHDV</sequence>
<accession>A0A820SHP7</accession>
<feature type="compositionally biased region" description="Polar residues" evidence="2">
    <location>
        <begin position="791"/>
        <end position="801"/>
    </location>
</feature>
<feature type="region of interest" description="Disordered" evidence="2">
    <location>
        <begin position="114"/>
        <end position="145"/>
    </location>
</feature>
<dbReference type="Proteomes" id="UP000663851">
    <property type="component" value="Unassembled WGS sequence"/>
</dbReference>
<feature type="compositionally biased region" description="Low complexity" evidence="2">
    <location>
        <begin position="367"/>
        <end position="378"/>
    </location>
</feature>
<feature type="compositionally biased region" description="Polar residues" evidence="2">
    <location>
        <begin position="294"/>
        <end position="311"/>
    </location>
</feature>
<proteinExistence type="predicted"/>
<feature type="region of interest" description="Disordered" evidence="2">
    <location>
        <begin position="697"/>
        <end position="722"/>
    </location>
</feature>
<feature type="region of interest" description="Disordered" evidence="2">
    <location>
        <begin position="294"/>
        <end position="378"/>
    </location>
</feature>
<evidence type="ECO:0000313" key="3">
    <source>
        <dbReference type="EMBL" id="CAF4453593.1"/>
    </source>
</evidence>
<dbReference type="EMBL" id="CAJOBO010002488">
    <property type="protein sequence ID" value="CAF4453593.1"/>
    <property type="molecule type" value="Genomic_DNA"/>
</dbReference>
<feature type="region of interest" description="Disordered" evidence="2">
    <location>
        <begin position="776"/>
        <end position="801"/>
    </location>
</feature>
<feature type="region of interest" description="Disordered" evidence="2">
    <location>
        <begin position="191"/>
        <end position="220"/>
    </location>
</feature>
<feature type="compositionally biased region" description="Polar residues" evidence="2">
    <location>
        <begin position="706"/>
        <end position="717"/>
    </location>
</feature>
<evidence type="ECO:0000256" key="1">
    <source>
        <dbReference type="SAM" id="Coils"/>
    </source>
</evidence>
<feature type="compositionally biased region" description="Low complexity" evidence="2">
    <location>
        <begin position="312"/>
        <end position="321"/>
    </location>
</feature>
<gene>
    <name evidence="3" type="ORF">HFQ381_LOCUS24087</name>
</gene>
<feature type="compositionally biased region" description="Polar residues" evidence="2">
    <location>
        <begin position="337"/>
        <end position="357"/>
    </location>
</feature>
<evidence type="ECO:0000313" key="4">
    <source>
        <dbReference type="Proteomes" id="UP000663851"/>
    </source>
</evidence>
<keyword evidence="1" id="KW-0175">Coiled coil</keyword>
<name>A0A820SHP7_9BILA</name>
<feature type="coiled-coil region" evidence="1">
    <location>
        <begin position="35"/>
        <end position="91"/>
    </location>
</feature>
<organism evidence="3 4">
    <name type="scientific">Rotaria socialis</name>
    <dbReference type="NCBI Taxonomy" id="392032"/>
    <lineage>
        <taxon>Eukaryota</taxon>
        <taxon>Metazoa</taxon>
        <taxon>Spiralia</taxon>
        <taxon>Gnathifera</taxon>
        <taxon>Rotifera</taxon>
        <taxon>Eurotatoria</taxon>
        <taxon>Bdelloidea</taxon>
        <taxon>Philodinida</taxon>
        <taxon>Philodinidae</taxon>
        <taxon>Rotaria</taxon>
    </lineage>
</organism>
<feature type="compositionally biased region" description="Polar residues" evidence="2">
    <location>
        <begin position="193"/>
        <end position="220"/>
    </location>
</feature>
<reference evidence="3" key="1">
    <citation type="submission" date="2021-02" db="EMBL/GenBank/DDBJ databases">
        <authorList>
            <person name="Nowell W R."/>
        </authorList>
    </citation>
    <scope>NUCLEOTIDE SEQUENCE</scope>
</reference>
<comment type="caution">
    <text evidence="3">The sequence shown here is derived from an EMBL/GenBank/DDBJ whole genome shotgun (WGS) entry which is preliminary data.</text>
</comment>